<protein>
    <submittedName>
        <fullName evidence="2">Uncharacterized protein</fullName>
    </submittedName>
</protein>
<evidence type="ECO:0000256" key="1">
    <source>
        <dbReference type="SAM" id="MobiDB-lite"/>
    </source>
</evidence>
<name>A0A1X7TE13_AMPQE</name>
<dbReference type="InParanoid" id="A0A1X7TE13"/>
<feature type="compositionally biased region" description="Basic residues" evidence="1">
    <location>
        <begin position="83"/>
        <end position="101"/>
    </location>
</feature>
<reference evidence="2" key="1">
    <citation type="submission" date="2017-05" db="UniProtKB">
        <authorList>
            <consortium name="EnsemblMetazoa"/>
        </authorList>
    </citation>
    <scope>IDENTIFICATION</scope>
</reference>
<accession>A0A1X7TE13</accession>
<evidence type="ECO:0000313" key="2">
    <source>
        <dbReference type="EnsemblMetazoa" id="Aqu2.1.12849_001"/>
    </source>
</evidence>
<dbReference type="AlphaFoldDB" id="A0A1X7TE13"/>
<feature type="region of interest" description="Disordered" evidence="1">
    <location>
        <begin position="72"/>
        <end position="101"/>
    </location>
</feature>
<sequence>MLRVLIRAHLYPRIPLFTRWCQQLPKDTLPEDVPFKEEPSKRFKMEGCRFVQVSPDTVKIVTTPLPRAMRLELERGTKDLQGRKKKKKLKRQKRKAINNDN</sequence>
<organism evidence="2">
    <name type="scientific">Amphimedon queenslandica</name>
    <name type="common">Sponge</name>
    <dbReference type="NCBI Taxonomy" id="400682"/>
    <lineage>
        <taxon>Eukaryota</taxon>
        <taxon>Metazoa</taxon>
        <taxon>Porifera</taxon>
        <taxon>Demospongiae</taxon>
        <taxon>Heteroscleromorpha</taxon>
        <taxon>Haplosclerida</taxon>
        <taxon>Niphatidae</taxon>
        <taxon>Amphimedon</taxon>
    </lineage>
</organism>
<proteinExistence type="predicted"/>
<dbReference type="EnsemblMetazoa" id="Aqu2.1.12849_001">
    <property type="protein sequence ID" value="Aqu2.1.12849_001"/>
    <property type="gene ID" value="Aqu2.1.12849"/>
</dbReference>
<feature type="compositionally biased region" description="Basic and acidic residues" evidence="1">
    <location>
        <begin position="72"/>
        <end position="82"/>
    </location>
</feature>